<dbReference type="InterPro" id="IPR013783">
    <property type="entry name" value="Ig-like_fold"/>
</dbReference>
<dbReference type="PANTHER" id="PTHR13817:SF172">
    <property type="entry name" value="IG-LIKE DOMAIN-CONTAINING PROTEIN"/>
    <property type="match status" value="1"/>
</dbReference>
<dbReference type="RefSeq" id="WP_230775428.1">
    <property type="nucleotide sequence ID" value="NZ_JAJNCT010000010.1"/>
</dbReference>
<evidence type="ECO:0000256" key="1">
    <source>
        <dbReference type="ARBA" id="ARBA00022737"/>
    </source>
</evidence>
<dbReference type="Pfam" id="PF05345">
    <property type="entry name" value="He_PIG"/>
    <property type="match status" value="1"/>
</dbReference>
<dbReference type="GO" id="GO:0005509">
    <property type="term" value="F:calcium ion binding"/>
    <property type="evidence" value="ECO:0007669"/>
    <property type="project" value="InterPro"/>
</dbReference>
<evidence type="ECO:0000259" key="4">
    <source>
        <dbReference type="PROSITE" id="PS50853"/>
    </source>
</evidence>
<dbReference type="Proteomes" id="UP001199260">
    <property type="component" value="Unassembled WGS sequence"/>
</dbReference>
<dbReference type="InterPro" id="IPR050964">
    <property type="entry name" value="Striated_Muscle_Regulatory"/>
</dbReference>
<dbReference type="InterPro" id="IPR003961">
    <property type="entry name" value="FN3_dom"/>
</dbReference>
<dbReference type="EMBL" id="JAJNCT010000010">
    <property type="protein sequence ID" value="MCD2166041.1"/>
    <property type="molecule type" value="Genomic_DNA"/>
</dbReference>
<dbReference type="InterPro" id="IPR015919">
    <property type="entry name" value="Cadherin-like_sf"/>
</dbReference>
<keyword evidence="6" id="KW-1185">Reference proteome</keyword>
<dbReference type="GO" id="GO:0016020">
    <property type="term" value="C:membrane"/>
    <property type="evidence" value="ECO:0007669"/>
    <property type="project" value="InterPro"/>
</dbReference>
<evidence type="ECO:0000313" key="5">
    <source>
        <dbReference type="EMBL" id="MCD2166041.1"/>
    </source>
</evidence>
<dbReference type="SUPFAM" id="SSF49265">
    <property type="entry name" value="Fibronectin type III"/>
    <property type="match status" value="1"/>
</dbReference>
<keyword evidence="2" id="KW-0472">Membrane</keyword>
<dbReference type="Gene3D" id="2.60.40.10">
    <property type="entry name" value="Immunoglobulins"/>
    <property type="match status" value="2"/>
</dbReference>
<feature type="chain" id="PRO_5044003160" evidence="3">
    <location>
        <begin position="23"/>
        <end position="427"/>
    </location>
</feature>
<gene>
    <name evidence="5" type="ORF">LPW39_12950</name>
</gene>
<dbReference type="PRINTS" id="PR00014">
    <property type="entry name" value="FNTYPEIII"/>
</dbReference>
<name>A0AAW4XZF3_9BURK</name>
<dbReference type="PROSITE" id="PS50853">
    <property type="entry name" value="FN3"/>
    <property type="match status" value="1"/>
</dbReference>
<keyword evidence="3" id="KW-0732">Signal</keyword>
<evidence type="ECO:0000313" key="6">
    <source>
        <dbReference type="Proteomes" id="UP001199260"/>
    </source>
</evidence>
<keyword evidence="2" id="KW-1133">Transmembrane helix</keyword>
<feature type="signal peptide" evidence="3">
    <location>
        <begin position="1"/>
        <end position="22"/>
    </location>
</feature>
<dbReference type="AlphaFoldDB" id="A0AAW4XZF3"/>
<feature type="transmembrane region" description="Helical" evidence="2">
    <location>
        <begin position="401"/>
        <end position="421"/>
    </location>
</feature>
<protein>
    <submittedName>
        <fullName evidence="5">Fibronectin type III domain-containing protein</fullName>
    </submittedName>
</protein>
<evidence type="ECO:0000256" key="3">
    <source>
        <dbReference type="SAM" id="SignalP"/>
    </source>
</evidence>
<sequence>MYFYQRAAFVVFSGLCMATVNAAPATYNPVGVQQNIAVQTVTDGGWTECYKETFDKNGKSIEEISTACGGTQLMMACRPTGDTNLQLVAQAPKVDVMTDTGEVDMTTTHQANGVSWYFNPNWSWGFAAAGQVVTKSSCDTQNSSGAGSETRMCIHTGGGSLESGYRCGATTLNGRATFERIFYTANAAPTAAKPDPVSSVGVSNVGDQALTVNWTAPSENGSVITKYTVTGVPGGSCVSEVVPPATTPETSCTVTGLTNGTSYKFTVVATNANGDSAPSPESAEAVPSADLTFNGGGASITLAGGVVAVAYSQALQVTGGLPPYTFSVTGELPPGLSLDTASGVVSGTPTTPGTYSFSVMAMDSAVQPTLAEKAVHVAEQTFTIVITAAPVVQIPATPVPALGGLGLMLLSGVVAGSMAVMRRRKSV</sequence>
<dbReference type="PANTHER" id="PTHR13817">
    <property type="entry name" value="TITIN"/>
    <property type="match status" value="1"/>
</dbReference>
<dbReference type="SUPFAM" id="SSF49313">
    <property type="entry name" value="Cadherin-like"/>
    <property type="match status" value="1"/>
</dbReference>
<dbReference type="InterPro" id="IPR036116">
    <property type="entry name" value="FN3_sf"/>
</dbReference>
<dbReference type="SMART" id="SM00060">
    <property type="entry name" value="FN3"/>
    <property type="match status" value="1"/>
</dbReference>
<dbReference type="Pfam" id="PF00041">
    <property type="entry name" value="fn3"/>
    <property type="match status" value="1"/>
</dbReference>
<dbReference type="CDD" id="cd00063">
    <property type="entry name" value="FN3"/>
    <property type="match status" value="1"/>
</dbReference>
<keyword evidence="2" id="KW-0812">Transmembrane</keyword>
<feature type="domain" description="Fibronectin type-III" evidence="4">
    <location>
        <begin position="196"/>
        <end position="289"/>
    </location>
</feature>
<reference evidence="5 6" key="1">
    <citation type="submission" date="2021-11" db="EMBL/GenBank/DDBJ databases">
        <title>Genome sequence.</title>
        <authorList>
            <person name="Sun Q."/>
        </authorList>
    </citation>
    <scope>NUCLEOTIDE SEQUENCE [LARGE SCALE GENOMIC DNA]</scope>
    <source>
        <strain evidence="5 6">KCTC 12005</strain>
    </source>
</reference>
<evidence type="ECO:0000256" key="2">
    <source>
        <dbReference type="SAM" id="Phobius"/>
    </source>
</evidence>
<keyword evidence="1" id="KW-0677">Repeat</keyword>
<proteinExistence type="predicted"/>
<comment type="caution">
    <text evidence="5">The sequence shown here is derived from an EMBL/GenBank/DDBJ whole genome shotgun (WGS) entry which is preliminary data.</text>
</comment>
<accession>A0AAW4XZF3</accession>
<organism evidence="5 6">
    <name type="scientific">Comamonas koreensis</name>
    <dbReference type="NCBI Taxonomy" id="160825"/>
    <lineage>
        <taxon>Bacteria</taxon>
        <taxon>Pseudomonadati</taxon>
        <taxon>Pseudomonadota</taxon>
        <taxon>Betaproteobacteria</taxon>
        <taxon>Burkholderiales</taxon>
        <taxon>Comamonadaceae</taxon>
        <taxon>Comamonas</taxon>
    </lineage>
</organism>